<evidence type="ECO:0000313" key="3">
    <source>
        <dbReference type="Proteomes" id="UP000601435"/>
    </source>
</evidence>
<keyword evidence="3" id="KW-1185">Reference proteome</keyword>
<name>A0A812PAG4_9DINO</name>
<comment type="caution">
    <text evidence="2">The sequence shown here is derived from an EMBL/GenBank/DDBJ whole genome shotgun (WGS) entry which is preliminary data.</text>
</comment>
<feature type="region of interest" description="Disordered" evidence="1">
    <location>
        <begin position="45"/>
        <end position="73"/>
    </location>
</feature>
<dbReference type="EMBL" id="CAJNJA010014628">
    <property type="protein sequence ID" value="CAE7346625.1"/>
    <property type="molecule type" value="Genomic_DNA"/>
</dbReference>
<feature type="non-terminal residue" evidence="2">
    <location>
        <position position="73"/>
    </location>
</feature>
<protein>
    <submittedName>
        <fullName evidence="2">Uncharacterized protein</fullName>
    </submittedName>
</protein>
<reference evidence="2" key="1">
    <citation type="submission" date="2021-02" db="EMBL/GenBank/DDBJ databases">
        <authorList>
            <person name="Dougan E. K."/>
            <person name="Rhodes N."/>
            <person name="Thang M."/>
            <person name="Chan C."/>
        </authorList>
    </citation>
    <scope>NUCLEOTIDE SEQUENCE</scope>
</reference>
<sequence length="73" mass="8179">MVRRVCSTQSSTCSVERGFADFAGMSSRHTSTKVCANTFPSFSKVATSQMRPRRTPATHQRKKHQRQHPSPAD</sequence>
<evidence type="ECO:0000313" key="2">
    <source>
        <dbReference type="EMBL" id="CAE7346625.1"/>
    </source>
</evidence>
<proteinExistence type="predicted"/>
<organism evidence="2 3">
    <name type="scientific">Symbiodinium necroappetens</name>
    <dbReference type="NCBI Taxonomy" id="1628268"/>
    <lineage>
        <taxon>Eukaryota</taxon>
        <taxon>Sar</taxon>
        <taxon>Alveolata</taxon>
        <taxon>Dinophyceae</taxon>
        <taxon>Suessiales</taxon>
        <taxon>Symbiodiniaceae</taxon>
        <taxon>Symbiodinium</taxon>
    </lineage>
</organism>
<accession>A0A812PAG4</accession>
<dbReference type="Proteomes" id="UP000601435">
    <property type="component" value="Unassembled WGS sequence"/>
</dbReference>
<evidence type="ECO:0000256" key="1">
    <source>
        <dbReference type="SAM" id="MobiDB-lite"/>
    </source>
</evidence>
<feature type="compositionally biased region" description="Basic residues" evidence="1">
    <location>
        <begin position="51"/>
        <end position="67"/>
    </location>
</feature>
<dbReference type="AlphaFoldDB" id="A0A812PAG4"/>
<gene>
    <name evidence="2" type="ORF">SNEC2469_LOCUS8981</name>
</gene>